<organism evidence="2 3">
    <name type="scientific">Alcanivorax jadensis T9</name>
    <dbReference type="NCBI Taxonomy" id="1177181"/>
    <lineage>
        <taxon>Bacteria</taxon>
        <taxon>Pseudomonadati</taxon>
        <taxon>Pseudomonadota</taxon>
        <taxon>Gammaproteobacteria</taxon>
        <taxon>Oceanospirillales</taxon>
        <taxon>Alcanivoracaceae</taxon>
        <taxon>Alcanivorax</taxon>
    </lineage>
</organism>
<keyword evidence="3" id="KW-1185">Reference proteome</keyword>
<evidence type="ECO:0000256" key="1">
    <source>
        <dbReference type="SAM" id="MobiDB-lite"/>
    </source>
</evidence>
<accession>A0ABR4WES3</accession>
<proteinExistence type="predicted"/>
<dbReference type="RefSeq" id="WP_156964840.1">
    <property type="nucleotide sequence ID" value="NZ_ARXU01000003.1"/>
</dbReference>
<name>A0ABR4WES3_9GAMM</name>
<sequence>MSQANAIVVLCPKRPDLAGQPLLGHVGWGFELPDGQWMVGAVEGDGWANGNGMNGFWSRRVSGERQATQVFANMVHHGAEYNYFKYLTMTSQVWPDPDAALRVMAWVSAQPYQLFGRNCMNSTYDILRAFSRGGHFNGKILPSPDFNWIPNGWFNAIQVPQSDYHHLPPASQPVQAFAAAEADLQETAECPDWRKPESADYLPLGGVPEEPVKPVEVVPPAN</sequence>
<evidence type="ECO:0008006" key="4">
    <source>
        <dbReference type="Google" id="ProtNLM"/>
    </source>
</evidence>
<evidence type="ECO:0000313" key="2">
    <source>
        <dbReference type="EMBL" id="KGD61943.1"/>
    </source>
</evidence>
<protein>
    <recommendedName>
        <fullName evidence="4">DUF4105 domain-containing protein</fullName>
    </recommendedName>
</protein>
<dbReference type="Proteomes" id="UP000029443">
    <property type="component" value="Unassembled WGS sequence"/>
</dbReference>
<evidence type="ECO:0000313" key="3">
    <source>
        <dbReference type="Proteomes" id="UP000029443"/>
    </source>
</evidence>
<dbReference type="EMBL" id="ARXU01000003">
    <property type="protein sequence ID" value="KGD61943.1"/>
    <property type="molecule type" value="Genomic_DNA"/>
</dbReference>
<comment type="caution">
    <text evidence="2">The sequence shown here is derived from an EMBL/GenBank/DDBJ whole genome shotgun (WGS) entry which is preliminary data.</text>
</comment>
<gene>
    <name evidence="2" type="ORF">T9A_01152</name>
</gene>
<feature type="region of interest" description="Disordered" evidence="1">
    <location>
        <begin position="187"/>
        <end position="222"/>
    </location>
</feature>
<reference evidence="2 3" key="1">
    <citation type="submission" date="2012-09" db="EMBL/GenBank/DDBJ databases">
        <title>Genome Sequence of alkane-degrading Bacterium Alcanivorax jadensis T9.</title>
        <authorList>
            <person name="Lai Q."/>
            <person name="Shao Z."/>
        </authorList>
    </citation>
    <scope>NUCLEOTIDE SEQUENCE [LARGE SCALE GENOMIC DNA]</scope>
    <source>
        <strain evidence="2 3">T9</strain>
    </source>
</reference>